<evidence type="ECO:0008006" key="4">
    <source>
        <dbReference type="Google" id="ProtNLM"/>
    </source>
</evidence>
<feature type="transmembrane region" description="Helical" evidence="1">
    <location>
        <begin position="12"/>
        <end position="33"/>
    </location>
</feature>
<organism evidence="2 3">
    <name type="scientific">Nocardia ninae NBRC 108245</name>
    <dbReference type="NCBI Taxonomy" id="1210091"/>
    <lineage>
        <taxon>Bacteria</taxon>
        <taxon>Bacillati</taxon>
        <taxon>Actinomycetota</taxon>
        <taxon>Actinomycetes</taxon>
        <taxon>Mycobacteriales</taxon>
        <taxon>Nocardiaceae</taxon>
        <taxon>Nocardia</taxon>
    </lineage>
</organism>
<evidence type="ECO:0000313" key="2">
    <source>
        <dbReference type="EMBL" id="GEM37381.1"/>
    </source>
</evidence>
<sequence>MLTFTPAVRDKLYLVATTVAGLLVAMNVLPAGIDGDIETVLNALGTLFVAVTSLMAKLNVSWGHRDEFKR</sequence>
<reference evidence="2 3" key="1">
    <citation type="submission" date="2019-07" db="EMBL/GenBank/DDBJ databases">
        <title>Whole genome shotgun sequence of Nocardia ninae NBRC 108245.</title>
        <authorList>
            <person name="Hosoyama A."/>
            <person name="Uohara A."/>
            <person name="Ohji S."/>
            <person name="Ichikawa N."/>
        </authorList>
    </citation>
    <scope>NUCLEOTIDE SEQUENCE [LARGE SCALE GENOMIC DNA]</scope>
    <source>
        <strain evidence="2 3">NBRC 108245</strain>
    </source>
</reference>
<dbReference type="Proteomes" id="UP000321424">
    <property type="component" value="Unassembled WGS sequence"/>
</dbReference>
<name>A0A511MA51_9NOCA</name>
<comment type="caution">
    <text evidence="2">The sequence shown here is derived from an EMBL/GenBank/DDBJ whole genome shotgun (WGS) entry which is preliminary data.</text>
</comment>
<keyword evidence="1" id="KW-1133">Transmembrane helix</keyword>
<gene>
    <name evidence="2" type="ORF">NN4_19000</name>
</gene>
<dbReference type="AlphaFoldDB" id="A0A511MA51"/>
<accession>A0A511MA51</accession>
<keyword evidence="1" id="KW-0472">Membrane</keyword>
<keyword evidence="1" id="KW-0812">Transmembrane</keyword>
<dbReference type="EMBL" id="BJXA01000009">
    <property type="protein sequence ID" value="GEM37381.1"/>
    <property type="molecule type" value="Genomic_DNA"/>
</dbReference>
<dbReference type="RefSeq" id="WP_147129526.1">
    <property type="nucleotide sequence ID" value="NZ_BJXA01000009.1"/>
</dbReference>
<feature type="transmembrane region" description="Helical" evidence="1">
    <location>
        <begin position="39"/>
        <end position="60"/>
    </location>
</feature>
<proteinExistence type="predicted"/>
<evidence type="ECO:0000313" key="3">
    <source>
        <dbReference type="Proteomes" id="UP000321424"/>
    </source>
</evidence>
<evidence type="ECO:0000256" key="1">
    <source>
        <dbReference type="SAM" id="Phobius"/>
    </source>
</evidence>
<protein>
    <recommendedName>
        <fullName evidence="4">Holin</fullName>
    </recommendedName>
</protein>
<keyword evidence="3" id="KW-1185">Reference proteome</keyword>